<evidence type="ECO:0000313" key="3">
    <source>
        <dbReference type="Proteomes" id="UP001476247"/>
    </source>
</evidence>
<name>A0ABP9XWG0_9FUNG</name>
<evidence type="ECO:0000313" key="2">
    <source>
        <dbReference type="EMBL" id="GAA5799111.1"/>
    </source>
</evidence>
<gene>
    <name evidence="2" type="ORF">HPULCUR_004520</name>
</gene>
<organism evidence="2 3">
    <name type="scientific">Helicostylum pulchrum</name>
    <dbReference type="NCBI Taxonomy" id="562976"/>
    <lineage>
        <taxon>Eukaryota</taxon>
        <taxon>Fungi</taxon>
        <taxon>Fungi incertae sedis</taxon>
        <taxon>Mucoromycota</taxon>
        <taxon>Mucoromycotina</taxon>
        <taxon>Mucoromycetes</taxon>
        <taxon>Mucorales</taxon>
        <taxon>Mucorineae</taxon>
        <taxon>Mucoraceae</taxon>
        <taxon>Helicostylum</taxon>
    </lineage>
</organism>
<keyword evidence="3" id="KW-1185">Reference proteome</keyword>
<dbReference type="Proteomes" id="UP001476247">
    <property type="component" value="Unassembled WGS sequence"/>
</dbReference>
<sequence>MELVMNGPSISPYNGIKEKVLEWFRLVPKFQRNIPTLQNELRTVILPAAIENHTLNVEVDDSGSITNPLSIECIRNKLIQWGEKVFRNRKDKSGKLGENNQYYPRPTEWINGKKSDVLYVTDDSNASPPVLIEVQNVADDAFLHRVVGYCGKVYEEHGAVPVVLIVVVKKIRDIIMRKATKDTTHPFLFKLPCFPWAKKCFFISTESIRDHLTEIPLSPLVALGAYFTSQKTSILDHSLGHDPTIQMLYNLSQRIFENIAVNENTTLDDLLSLCQKSDLKIKEGIKALEESTGTSANKRAVDCLNDGLEIVKSYSFKYMSNELLPASSPASSPVPSPVPASSPELEPSSRNWEFVHNYIQSLGNERMNWNACFVECQRQGVLSNYTKPSNLKNAYQRWKKQQT</sequence>
<feature type="region of interest" description="Disordered" evidence="1">
    <location>
        <begin position="327"/>
        <end position="347"/>
    </location>
</feature>
<proteinExistence type="predicted"/>
<evidence type="ECO:0000256" key="1">
    <source>
        <dbReference type="SAM" id="MobiDB-lite"/>
    </source>
</evidence>
<reference evidence="2 3" key="1">
    <citation type="submission" date="2024-04" db="EMBL/GenBank/DDBJ databases">
        <title>genome sequences of Mucor flavus KT1a and Helicostylum pulchrum KT1b strains isolation_sourced from the surface of a dry-aged beef.</title>
        <authorList>
            <person name="Toyotome T."/>
            <person name="Hosono M."/>
            <person name="Torimaru M."/>
            <person name="Fukuda K."/>
            <person name="Mikami N."/>
        </authorList>
    </citation>
    <scope>NUCLEOTIDE SEQUENCE [LARGE SCALE GENOMIC DNA]</scope>
    <source>
        <strain evidence="2 3">KT1b</strain>
    </source>
</reference>
<protein>
    <submittedName>
        <fullName evidence="2">Uncharacterized protein</fullName>
    </submittedName>
</protein>
<comment type="caution">
    <text evidence="2">The sequence shown here is derived from an EMBL/GenBank/DDBJ whole genome shotgun (WGS) entry which is preliminary data.</text>
</comment>
<accession>A0ABP9XWG0</accession>
<dbReference type="EMBL" id="BAABUJ010000012">
    <property type="protein sequence ID" value="GAA5799111.1"/>
    <property type="molecule type" value="Genomic_DNA"/>
</dbReference>